<proteinExistence type="predicted"/>
<accession>A0ABP1A6T0</accession>
<name>A0ABP1A6T0_9BRYO</name>
<evidence type="ECO:0000313" key="1">
    <source>
        <dbReference type="EMBL" id="CAK9858217.1"/>
    </source>
</evidence>
<organism evidence="1 2">
    <name type="scientific">Sphagnum jensenii</name>
    <dbReference type="NCBI Taxonomy" id="128206"/>
    <lineage>
        <taxon>Eukaryota</taxon>
        <taxon>Viridiplantae</taxon>
        <taxon>Streptophyta</taxon>
        <taxon>Embryophyta</taxon>
        <taxon>Bryophyta</taxon>
        <taxon>Sphagnophytina</taxon>
        <taxon>Sphagnopsida</taxon>
        <taxon>Sphagnales</taxon>
        <taxon>Sphagnaceae</taxon>
        <taxon>Sphagnum</taxon>
    </lineage>
</organism>
<gene>
    <name evidence="1" type="ORF">CSSPJE1EN2_LOCUS1212</name>
</gene>
<evidence type="ECO:0000313" key="2">
    <source>
        <dbReference type="Proteomes" id="UP001497522"/>
    </source>
</evidence>
<dbReference type="Proteomes" id="UP001497522">
    <property type="component" value="Chromosome 1"/>
</dbReference>
<sequence>MKVERSSSLETSSRHRHQEWVVCMEFTVRANEDGDEEEKVAAAGGEYRVSTSAKRASSNLTPKKDVSGIGDTEALAVTVGSQKLDNKELLSHSPSLKIGQLKKFVYKNYSLHVAPAGDSLLGAMAISMLAKTVPWGMITNSKVARIQFSVKDNGIRISAEDQVKLFEPYSSVTSGVGPTSRCFRIGTQHGQAIR</sequence>
<protein>
    <submittedName>
        <fullName evidence="1">Uncharacterized protein</fullName>
    </submittedName>
</protein>
<reference evidence="1 2" key="1">
    <citation type="submission" date="2024-03" db="EMBL/GenBank/DDBJ databases">
        <authorList>
            <consortium name="ELIXIR-Norway"/>
            <consortium name="Elixir Norway"/>
        </authorList>
    </citation>
    <scope>NUCLEOTIDE SEQUENCE [LARGE SCALE GENOMIC DNA]</scope>
</reference>
<keyword evidence="2" id="KW-1185">Reference proteome</keyword>
<dbReference type="EMBL" id="OZ023702">
    <property type="protein sequence ID" value="CAK9858217.1"/>
    <property type="molecule type" value="Genomic_DNA"/>
</dbReference>